<comment type="subcellular location">
    <subcellularLocation>
        <location evidence="2">Cell inner membrane</location>
        <topology evidence="2">Multi-pass membrane protein</topology>
    </subcellularLocation>
</comment>
<dbReference type="SUPFAM" id="SSF55874">
    <property type="entry name" value="ATPase domain of HSP90 chaperone/DNA topoisomerase II/histidine kinase"/>
    <property type="match status" value="1"/>
</dbReference>
<evidence type="ECO:0000256" key="6">
    <source>
        <dbReference type="ARBA" id="ARBA00022777"/>
    </source>
</evidence>
<reference evidence="11 12" key="1">
    <citation type="submission" date="2019-03" db="EMBL/GenBank/DDBJ databases">
        <title>Draft genome of Massilia hortus sp. nov., a novel bacterial species of the Oxalobacteraceae family.</title>
        <authorList>
            <person name="Peta V."/>
            <person name="Raths R."/>
            <person name="Bucking H."/>
        </authorList>
    </citation>
    <scope>NUCLEOTIDE SEQUENCE [LARGE SCALE GENOMIC DNA]</scope>
    <source>
        <strain evidence="11 12">ONC3</strain>
    </source>
</reference>
<dbReference type="CDD" id="cd00082">
    <property type="entry name" value="HisKA"/>
    <property type="match status" value="1"/>
</dbReference>
<dbReference type="Proteomes" id="UP000297258">
    <property type="component" value="Unassembled WGS sequence"/>
</dbReference>
<dbReference type="PANTHER" id="PTHR43547">
    <property type="entry name" value="TWO-COMPONENT HISTIDINE KINASE"/>
    <property type="match status" value="1"/>
</dbReference>
<feature type="coiled-coil region" evidence="8">
    <location>
        <begin position="128"/>
        <end position="162"/>
    </location>
</feature>
<keyword evidence="5" id="KW-0808">Transferase</keyword>
<feature type="modified residue" description="4-aspartylphosphate" evidence="7">
    <location>
        <position position="61"/>
    </location>
</feature>
<evidence type="ECO:0000259" key="10">
    <source>
        <dbReference type="PROSITE" id="PS50110"/>
    </source>
</evidence>
<dbReference type="PRINTS" id="PR00344">
    <property type="entry name" value="BCTRLSENSOR"/>
</dbReference>
<keyword evidence="8" id="KW-0175">Coiled coil</keyword>
<evidence type="ECO:0000256" key="2">
    <source>
        <dbReference type="ARBA" id="ARBA00004429"/>
    </source>
</evidence>
<dbReference type="FunFam" id="3.30.565.10:FF:000006">
    <property type="entry name" value="Sensor histidine kinase WalK"/>
    <property type="match status" value="1"/>
</dbReference>
<dbReference type="PANTHER" id="PTHR43547:SF2">
    <property type="entry name" value="HYBRID SIGNAL TRANSDUCTION HISTIDINE KINASE C"/>
    <property type="match status" value="1"/>
</dbReference>
<dbReference type="PROSITE" id="PS50110">
    <property type="entry name" value="RESPONSE_REGULATORY"/>
    <property type="match status" value="2"/>
</dbReference>
<feature type="modified residue" description="4-aspartylphosphate" evidence="7">
    <location>
        <position position="464"/>
    </location>
</feature>
<dbReference type="RefSeq" id="WP_135191898.1">
    <property type="nucleotide sequence ID" value="NZ_SPUM01000144.1"/>
</dbReference>
<dbReference type="Gene3D" id="3.30.565.10">
    <property type="entry name" value="Histidine kinase-like ATPase, C-terminal domain"/>
    <property type="match status" value="1"/>
</dbReference>
<sequence>MPKNDKPKILVVNDDPASLLALTSLLDQWAEETGYAVIAARSGQEALRQVLLHDFAVILLDVNMPGMDGFETAEAIHQRARSADIPIIFVTAFLADEIDRLKAYQRGAVDFLFTPVIPQILHAKVSVFVALANKNDQLKRQAEKLTQRTAELTASNKRLLREMEERRAAERKSHAKDEFLAMLGHELRNPLSAISSAASLIGMPGAGAEIVGRARLIIQRQSQHLARIVDDLLDLSRTMSGKVLLARQPLEVGSLVSGVLDTFRATGRTAGYRINLDLAPGWVDGDPTRLEQIASNLIDNALKYTPPGGSVDIGIATVGAEVVLSVRDSGVGISPDLLPHVFEVFVQGTISLDRSQGGLGIGLSLVRRLVELHGGSVSAESDGKSGSIFMIRLPRIEPPAETKARSPAAAVNKPNVLIIEDNADGREMMATMLSTYGYSVQQAADGIEGVQMASSRVPDVALVDIGLPGIDGYEVARRLRKAPDTCNIRLVALTGYGLAEDQRRVLEAGFDLHLVKPVDIRLLLDALGERSAQPASQE</sequence>
<dbReference type="GO" id="GO:0000155">
    <property type="term" value="F:phosphorelay sensor kinase activity"/>
    <property type="evidence" value="ECO:0007669"/>
    <property type="project" value="InterPro"/>
</dbReference>
<evidence type="ECO:0000259" key="9">
    <source>
        <dbReference type="PROSITE" id="PS50109"/>
    </source>
</evidence>
<dbReference type="GO" id="GO:0005886">
    <property type="term" value="C:plasma membrane"/>
    <property type="evidence" value="ECO:0007669"/>
    <property type="project" value="UniProtKB-SubCell"/>
</dbReference>
<dbReference type="SMART" id="SM00388">
    <property type="entry name" value="HisKA"/>
    <property type="match status" value="1"/>
</dbReference>
<evidence type="ECO:0000256" key="8">
    <source>
        <dbReference type="SAM" id="Coils"/>
    </source>
</evidence>
<dbReference type="CDD" id="cd17580">
    <property type="entry name" value="REC_2_DhkD-like"/>
    <property type="match status" value="1"/>
</dbReference>
<dbReference type="Gene3D" id="1.10.287.130">
    <property type="match status" value="1"/>
</dbReference>
<dbReference type="InterPro" id="IPR003594">
    <property type="entry name" value="HATPase_dom"/>
</dbReference>
<feature type="domain" description="Response regulatory" evidence="10">
    <location>
        <begin position="415"/>
        <end position="531"/>
    </location>
</feature>
<dbReference type="Gene3D" id="3.40.50.2300">
    <property type="match status" value="2"/>
</dbReference>
<feature type="domain" description="Histidine kinase" evidence="9">
    <location>
        <begin position="182"/>
        <end position="397"/>
    </location>
</feature>
<evidence type="ECO:0000256" key="4">
    <source>
        <dbReference type="ARBA" id="ARBA00022553"/>
    </source>
</evidence>
<dbReference type="InterPro" id="IPR036890">
    <property type="entry name" value="HATPase_C_sf"/>
</dbReference>
<dbReference type="SUPFAM" id="SSF52172">
    <property type="entry name" value="CheY-like"/>
    <property type="match status" value="2"/>
</dbReference>
<comment type="catalytic activity">
    <reaction evidence="1">
        <text>ATP + protein L-histidine = ADP + protein N-phospho-L-histidine.</text>
        <dbReference type="EC" id="2.7.13.3"/>
    </reaction>
</comment>
<dbReference type="OrthoDB" id="9768069at2"/>
<dbReference type="InterPro" id="IPR003661">
    <property type="entry name" value="HisK_dim/P_dom"/>
</dbReference>
<keyword evidence="4 7" id="KW-0597">Phosphoprotein</keyword>
<dbReference type="InterPro" id="IPR036097">
    <property type="entry name" value="HisK_dim/P_sf"/>
</dbReference>
<dbReference type="EC" id="2.7.13.3" evidence="3"/>
<dbReference type="SMART" id="SM00387">
    <property type="entry name" value="HATPase_c"/>
    <property type="match status" value="1"/>
</dbReference>
<dbReference type="AlphaFoldDB" id="A0A4Y9SMR0"/>
<organism evidence="11 12">
    <name type="scientific">Massilia horti</name>
    <dbReference type="NCBI Taxonomy" id="2562153"/>
    <lineage>
        <taxon>Bacteria</taxon>
        <taxon>Pseudomonadati</taxon>
        <taxon>Pseudomonadota</taxon>
        <taxon>Betaproteobacteria</taxon>
        <taxon>Burkholderiales</taxon>
        <taxon>Oxalobacteraceae</taxon>
        <taxon>Telluria group</taxon>
        <taxon>Massilia</taxon>
    </lineage>
</organism>
<evidence type="ECO:0000313" key="12">
    <source>
        <dbReference type="Proteomes" id="UP000297258"/>
    </source>
</evidence>
<evidence type="ECO:0000256" key="7">
    <source>
        <dbReference type="PROSITE-ProRule" id="PRU00169"/>
    </source>
</evidence>
<comment type="caution">
    <text evidence="11">The sequence shown here is derived from an EMBL/GenBank/DDBJ whole genome shotgun (WGS) entry which is preliminary data.</text>
</comment>
<feature type="domain" description="Response regulatory" evidence="10">
    <location>
        <begin position="8"/>
        <end position="129"/>
    </location>
</feature>
<accession>A0A4Y9SMR0</accession>
<dbReference type="InterPro" id="IPR005467">
    <property type="entry name" value="His_kinase_dom"/>
</dbReference>
<dbReference type="Pfam" id="PF02518">
    <property type="entry name" value="HATPase_c"/>
    <property type="match status" value="1"/>
</dbReference>
<keyword evidence="12" id="KW-1185">Reference proteome</keyword>
<dbReference type="InterPro" id="IPR004358">
    <property type="entry name" value="Sig_transdc_His_kin-like_C"/>
</dbReference>
<dbReference type="SMART" id="SM00448">
    <property type="entry name" value="REC"/>
    <property type="match status" value="2"/>
</dbReference>
<dbReference type="PROSITE" id="PS50109">
    <property type="entry name" value="HIS_KIN"/>
    <property type="match status" value="1"/>
</dbReference>
<dbReference type="Pfam" id="PF00072">
    <property type="entry name" value="Response_reg"/>
    <property type="match status" value="2"/>
</dbReference>
<proteinExistence type="predicted"/>
<evidence type="ECO:0000313" key="11">
    <source>
        <dbReference type="EMBL" id="TFW27952.1"/>
    </source>
</evidence>
<protein>
    <recommendedName>
        <fullName evidence="3">histidine kinase</fullName>
        <ecNumber evidence="3">2.7.13.3</ecNumber>
    </recommendedName>
</protein>
<keyword evidence="6 11" id="KW-0418">Kinase</keyword>
<dbReference type="InterPro" id="IPR011006">
    <property type="entry name" value="CheY-like_superfamily"/>
</dbReference>
<dbReference type="SUPFAM" id="SSF47384">
    <property type="entry name" value="Homodimeric domain of signal transducing histidine kinase"/>
    <property type="match status" value="1"/>
</dbReference>
<dbReference type="Pfam" id="PF00512">
    <property type="entry name" value="HisKA"/>
    <property type="match status" value="1"/>
</dbReference>
<dbReference type="InterPro" id="IPR001789">
    <property type="entry name" value="Sig_transdc_resp-reg_receiver"/>
</dbReference>
<evidence type="ECO:0000256" key="3">
    <source>
        <dbReference type="ARBA" id="ARBA00012438"/>
    </source>
</evidence>
<evidence type="ECO:0000256" key="1">
    <source>
        <dbReference type="ARBA" id="ARBA00000085"/>
    </source>
</evidence>
<dbReference type="CDD" id="cd00075">
    <property type="entry name" value="HATPase"/>
    <property type="match status" value="1"/>
</dbReference>
<name>A0A4Y9SMR0_9BURK</name>
<gene>
    <name evidence="11" type="ORF">E4O92_22565</name>
</gene>
<dbReference type="EMBL" id="SPUM01000144">
    <property type="protein sequence ID" value="TFW27952.1"/>
    <property type="molecule type" value="Genomic_DNA"/>
</dbReference>
<evidence type="ECO:0000256" key="5">
    <source>
        <dbReference type="ARBA" id="ARBA00022679"/>
    </source>
</evidence>